<dbReference type="GeneID" id="77730992"/>
<keyword evidence="4" id="KW-0805">Transcription regulation</keyword>
<keyword evidence="7" id="KW-0539">Nucleus</keyword>
<dbReference type="SUPFAM" id="SSF55486">
    <property type="entry name" value="Metalloproteases ('zincins'), catalytic domain"/>
    <property type="match status" value="1"/>
</dbReference>
<dbReference type="SUPFAM" id="SSF63737">
    <property type="entry name" value="Leukotriene A4 hydrolase N-terminal domain"/>
    <property type="match status" value="1"/>
</dbReference>
<dbReference type="InterPro" id="IPR057345">
    <property type="entry name" value="Ig-like_TAF2"/>
</dbReference>
<dbReference type="RefSeq" id="XP_052948710.1">
    <property type="nucleotide sequence ID" value="XM_053091787.1"/>
</dbReference>
<dbReference type="InterPro" id="IPR011989">
    <property type="entry name" value="ARM-like"/>
</dbReference>
<dbReference type="PROSITE" id="PS50014">
    <property type="entry name" value="BROMODOMAIN_2"/>
    <property type="match status" value="3"/>
</dbReference>
<evidence type="ECO:0000256" key="5">
    <source>
        <dbReference type="ARBA" id="ARBA00023117"/>
    </source>
</evidence>
<evidence type="ECO:0000313" key="11">
    <source>
        <dbReference type="Proteomes" id="UP001164286"/>
    </source>
</evidence>
<dbReference type="Pfam" id="PF00439">
    <property type="entry name" value="Bromodomain"/>
    <property type="match status" value="3"/>
</dbReference>
<dbReference type="SMART" id="SM00297">
    <property type="entry name" value="BROMO"/>
    <property type="match status" value="3"/>
</dbReference>
<dbReference type="Pfam" id="PF25316">
    <property type="entry name" value="TAF2_3rd"/>
    <property type="match status" value="1"/>
</dbReference>
<dbReference type="GO" id="GO:0003682">
    <property type="term" value="F:chromatin binding"/>
    <property type="evidence" value="ECO:0007669"/>
    <property type="project" value="TreeGrafter"/>
</dbReference>
<dbReference type="InterPro" id="IPR037813">
    <property type="entry name" value="TAF2"/>
</dbReference>
<evidence type="ECO:0000256" key="8">
    <source>
        <dbReference type="PROSITE-ProRule" id="PRU00035"/>
    </source>
</evidence>
<dbReference type="Gene3D" id="2.60.40.1730">
    <property type="entry name" value="tricorn interacting facor f3 domain"/>
    <property type="match status" value="1"/>
</dbReference>
<dbReference type="EMBL" id="JAKWFO010000002">
    <property type="protein sequence ID" value="KAI9638933.1"/>
    <property type="molecule type" value="Genomic_DNA"/>
</dbReference>
<dbReference type="CDD" id="cd09839">
    <property type="entry name" value="M1_like_TAF2"/>
    <property type="match status" value="1"/>
</dbReference>
<protein>
    <recommendedName>
        <fullName evidence="3">Transcription initiation factor TFIID subunit 2</fullName>
    </recommendedName>
</protein>
<comment type="similarity">
    <text evidence="2">Belongs to the TAF2 family.</text>
</comment>
<dbReference type="PROSITE" id="PS00633">
    <property type="entry name" value="BROMODOMAIN_1"/>
    <property type="match status" value="1"/>
</dbReference>
<keyword evidence="11" id="KW-1185">Reference proteome</keyword>
<feature type="domain" description="Bromo" evidence="9">
    <location>
        <begin position="1132"/>
        <end position="1204"/>
    </location>
</feature>
<dbReference type="PANTHER" id="PTHR15137">
    <property type="entry name" value="TRANSCRIPTION INITIATION FACTOR TFIID"/>
    <property type="match status" value="1"/>
</dbReference>
<dbReference type="Gene3D" id="1.25.10.10">
    <property type="entry name" value="Leucine-rich Repeat Variant"/>
    <property type="match status" value="1"/>
</dbReference>
<dbReference type="Proteomes" id="UP001164286">
    <property type="component" value="Unassembled WGS sequence"/>
</dbReference>
<dbReference type="InterPro" id="IPR018359">
    <property type="entry name" value="Bromodomain_CS"/>
</dbReference>
<gene>
    <name evidence="10" type="ORF">MKK02DRAFT_41960</name>
</gene>
<dbReference type="Gene3D" id="1.20.920.10">
    <property type="entry name" value="Bromodomain-like"/>
    <property type="match status" value="3"/>
</dbReference>
<dbReference type="InterPro" id="IPR042097">
    <property type="entry name" value="Aminopeptidase_N-like_N_sf"/>
</dbReference>
<proteinExistence type="inferred from homology"/>
<dbReference type="InterPro" id="IPR036427">
    <property type="entry name" value="Bromodomain-like_sf"/>
</dbReference>
<dbReference type="Gene3D" id="1.10.390.10">
    <property type="entry name" value="Neutral Protease Domain 2"/>
    <property type="match status" value="1"/>
</dbReference>
<accession>A0AA38HCG3</accession>
<evidence type="ECO:0000256" key="6">
    <source>
        <dbReference type="ARBA" id="ARBA00023163"/>
    </source>
</evidence>
<evidence type="ECO:0000256" key="1">
    <source>
        <dbReference type="ARBA" id="ARBA00004123"/>
    </source>
</evidence>
<dbReference type="Pfam" id="PF25577">
    <property type="entry name" value="TPR_TAF2_C"/>
    <property type="match status" value="1"/>
</dbReference>
<dbReference type="SUPFAM" id="SSF47370">
    <property type="entry name" value="Bromodomain"/>
    <property type="match status" value="3"/>
</dbReference>
<dbReference type="InterPro" id="IPR001487">
    <property type="entry name" value="Bromodomain"/>
</dbReference>
<dbReference type="PANTHER" id="PTHR15137:SF9">
    <property type="entry name" value="TRANSCRIPTION INITIATION FACTOR TFIID SUBUNIT 2"/>
    <property type="match status" value="1"/>
</dbReference>
<organism evidence="10 11">
    <name type="scientific">Dioszegia hungarica</name>
    <dbReference type="NCBI Taxonomy" id="4972"/>
    <lineage>
        <taxon>Eukaryota</taxon>
        <taxon>Fungi</taxon>
        <taxon>Dikarya</taxon>
        <taxon>Basidiomycota</taxon>
        <taxon>Agaricomycotina</taxon>
        <taxon>Tremellomycetes</taxon>
        <taxon>Tremellales</taxon>
        <taxon>Bulleribasidiaceae</taxon>
        <taxon>Dioszegia</taxon>
    </lineage>
</organism>
<evidence type="ECO:0000256" key="3">
    <source>
        <dbReference type="ARBA" id="ARBA00017363"/>
    </source>
</evidence>
<dbReference type="InterPro" id="IPR057991">
    <property type="entry name" value="TPR_TAF2_C"/>
</dbReference>
<evidence type="ECO:0000256" key="2">
    <source>
        <dbReference type="ARBA" id="ARBA00010937"/>
    </source>
</evidence>
<keyword evidence="5 8" id="KW-0103">Bromodomain</keyword>
<sequence>MLGGAEALNASRGFELQHQRVILDFDFESKSVNASCYLTIQPISASLRVIYLNASPELDIHRVSLSSPTAVQPYHDTPASYSLSDPASFLAGETRDHPAQKRKTWSAIEEADAGELAISVSGGWIRVIEGEGRLAPLEIRVDYRIVSLTFEDGQVYAGQGRTWAPCVDSLWARCTWELIYILPMGLTVVSTGELLEQVVHPSTSTKTIFSHLQTIPTTIRHVGFLATTATPRPVDDRIIAFGACTDLSFVSRALLFYTTEFGTYPYQDFKIAFVDNLPAVAVYACTVFLPSEAACDASVIEASIELRETLTLALAQQWIGINVIPRDVSDTWIVNGLALYIRSLCLRSIFGNNDYRYRLKKDIDRCVRLDQGAKAPICVPGSLTLDTDFVNLKAPLVLHTLDRHLAKTGPGLSRIIPRIFLSALSDDLGHGNSLSTQQFLRISRKVTGLDLTPFADQWVFGSRCPHFKIHANFIRKKFLVEMTVVQAKAVFDGSLTIRIHEADGAPFEHIVDIKHASKTFNLPFNTKYKRTRRSGKVAARFEHLQDELEDIPVAEVFAYPPWENEEVREAWRVADWSADQADTMIGEGGGYEWIRIDPECEWLAWFEFPERPWYWVSQLQGDRDVAAQVQAVQALSNHLTPVVASELAKVALVRNYYYRVRMEAVRALVMFDDMGSFLLLKLYEHFRQAQNDFTDMSEYFVANAVFSALGNCRSSVAKVVLIEALQTNDNSRNAFDDSYRLATIVASLGNCLGDHLRRETNDIVDRLLTMDRLVPSYRNVVTQAGLLAILGGQRLNDPRPFLSYTREGSILAVREVALDCLLMCRPPGRSRHITDYVLQVVQQDAFPSMRQHAAYALSEAILVSLSLGEITESGETDDAVIVKSVRREMSRRPGLREGIDAIRLALIKVGEIVSKGNAEAVDTPKIRLSVTAPENPVPKITVKKPQMAVDQLAISNALKKLKSQKSAFYFLHPVDPIRDGVPDYPTIVKSPMDLSTISAKLAGGVYRSRHEFAQDIRLIIANCSLYNRADSPIYTAVKEFEAYFEDLWARTETTVSVVPREAEPAKPQARVIKLKAMAPPPVPVKKRTELDDLLGAEVDAIEKKRPKISLKPAPAELPFRPRRAKALLATLKADPNAYLFLKPVDPVGDGCPTYLDEIKEPMDFGTVGQKIDSKRYKNMAQFARDIELVFDNCRTFNKAGPYYDMADSLEAVYRRDWPKVISPKLTVEEKKAMLAIIARAFKEKSSILFREPVDPVKLNIPSYFDIIPREDARDLTLIRGHINDNTYTTARQVDEAVQLMLENARVFNGEGYVVEQANEFGAWWKVQRQKMET</sequence>
<comment type="caution">
    <text evidence="10">The sequence shown here is derived from an EMBL/GenBank/DDBJ whole genome shotgun (WGS) entry which is preliminary data.</text>
</comment>
<feature type="domain" description="Bromo" evidence="9">
    <location>
        <begin position="1241"/>
        <end position="1315"/>
    </location>
</feature>
<comment type="subcellular location">
    <subcellularLocation>
        <location evidence="1">Nucleus</location>
    </subcellularLocation>
</comment>
<dbReference type="GO" id="GO:0006325">
    <property type="term" value="P:chromatin organization"/>
    <property type="evidence" value="ECO:0007669"/>
    <property type="project" value="UniProtKB-ARBA"/>
</dbReference>
<dbReference type="GO" id="GO:0016251">
    <property type="term" value="F:RNA polymerase II general transcription initiation factor activity"/>
    <property type="evidence" value="ECO:0007669"/>
    <property type="project" value="TreeGrafter"/>
</dbReference>
<feature type="domain" description="Bromo" evidence="9">
    <location>
        <begin position="962"/>
        <end position="1034"/>
    </location>
</feature>
<evidence type="ECO:0000256" key="7">
    <source>
        <dbReference type="ARBA" id="ARBA00023242"/>
    </source>
</evidence>
<evidence type="ECO:0000259" key="9">
    <source>
        <dbReference type="PROSITE" id="PS50014"/>
    </source>
</evidence>
<evidence type="ECO:0000313" key="10">
    <source>
        <dbReference type="EMBL" id="KAI9638933.1"/>
    </source>
</evidence>
<dbReference type="GO" id="GO:0000976">
    <property type="term" value="F:transcription cis-regulatory region binding"/>
    <property type="evidence" value="ECO:0007669"/>
    <property type="project" value="TreeGrafter"/>
</dbReference>
<dbReference type="InterPro" id="IPR027268">
    <property type="entry name" value="Peptidase_M4/M1_CTD_sf"/>
</dbReference>
<dbReference type="GO" id="GO:0006367">
    <property type="term" value="P:transcription initiation at RNA polymerase II promoter"/>
    <property type="evidence" value="ECO:0007669"/>
    <property type="project" value="TreeGrafter"/>
</dbReference>
<reference evidence="10" key="1">
    <citation type="journal article" date="2022" name="G3 (Bethesda)">
        <title>High quality genome of the basidiomycete yeast Dioszegia hungarica PDD-24b-2 isolated from cloud water.</title>
        <authorList>
            <person name="Jarrige D."/>
            <person name="Haridas S."/>
            <person name="Bleykasten-Grosshans C."/>
            <person name="Joly M."/>
            <person name="Nadalig T."/>
            <person name="Sancelme M."/>
            <person name="Vuilleumier S."/>
            <person name="Grigoriev I.V."/>
            <person name="Amato P."/>
            <person name="Bringel F."/>
        </authorList>
    </citation>
    <scope>NUCLEOTIDE SEQUENCE</scope>
    <source>
        <strain evidence="10">PDD-24b-2</strain>
    </source>
</reference>
<keyword evidence="6" id="KW-0804">Transcription</keyword>
<dbReference type="GO" id="GO:0005669">
    <property type="term" value="C:transcription factor TFIID complex"/>
    <property type="evidence" value="ECO:0007669"/>
    <property type="project" value="InterPro"/>
</dbReference>
<dbReference type="PRINTS" id="PR00503">
    <property type="entry name" value="BROMODOMAIN"/>
</dbReference>
<evidence type="ECO:0000256" key="4">
    <source>
        <dbReference type="ARBA" id="ARBA00023015"/>
    </source>
</evidence>
<name>A0AA38HCG3_9TREE</name>